<keyword evidence="2" id="KW-0963">Cytoplasm</keyword>
<feature type="region of interest" description="Disordered" evidence="3">
    <location>
        <begin position="1"/>
        <end position="51"/>
    </location>
</feature>
<evidence type="ECO:0000259" key="4">
    <source>
        <dbReference type="PROSITE" id="PS51207"/>
    </source>
</evidence>
<dbReference type="HOGENOM" id="CLU_1547316_0_0_1"/>
<dbReference type="GO" id="GO:0035091">
    <property type="term" value="F:phosphatidylinositol binding"/>
    <property type="evidence" value="ECO:0007669"/>
    <property type="project" value="TreeGrafter"/>
</dbReference>
<dbReference type="InterPro" id="IPR003114">
    <property type="entry name" value="Phox_assoc"/>
</dbReference>
<dbReference type="GO" id="GO:0005770">
    <property type="term" value="C:late endosome"/>
    <property type="evidence" value="ECO:0007669"/>
    <property type="project" value="TreeGrafter"/>
</dbReference>
<protein>
    <recommendedName>
        <fullName evidence="4">PXA domain-containing protein</fullName>
    </recommendedName>
</protein>
<dbReference type="PROSITE" id="PS51207">
    <property type="entry name" value="PXA"/>
    <property type="match status" value="1"/>
</dbReference>
<dbReference type="InterPro" id="IPR051837">
    <property type="entry name" value="SortingNexin/PXDomain-PKLike"/>
</dbReference>
<dbReference type="InParanoid" id="K2RQM9"/>
<dbReference type="VEuPathDB" id="FungiDB:MPH_05712"/>
<dbReference type="GO" id="GO:0005769">
    <property type="term" value="C:early endosome"/>
    <property type="evidence" value="ECO:0007669"/>
    <property type="project" value="TreeGrafter"/>
</dbReference>
<dbReference type="eggNOG" id="ENOG502RYEC">
    <property type="taxonomic scope" value="Eukaryota"/>
</dbReference>
<dbReference type="GO" id="GO:0045022">
    <property type="term" value="P:early endosome to late endosome transport"/>
    <property type="evidence" value="ECO:0007669"/>
    <property type="project" value="TreeGrafter"/>
</dbReference>
<evidence type="ECO:0000256" key="3">
    <source>
        <dbReference type="SAM" id="MobiDB-lite"/>
    </source>
</evidence>
<evidence type="ECO:0000256" key="2">
    <source>
        <dbReference type="ARBA" id="ARBA00022490"/>
    </source>
</evidence>
<feature type="domain" description="PXA" evidence="4">
    <location>
        <begin position="101"/>
        <end position="176"/>
    </location>
</feature>
<dbReference type="STRING" id="1126212.K2RQM9"/>
<comment type="caution">
    <text evidence="5">The sequence shown here is derived from an EMBL/GenBank/DDBJ whole genome shotgun (WGS) entry which is preliminary data.</text>
</comment>
<evidence type="ECO:0000313" key="6">
    <source>
        <dbReference type="Proteomes" id="UP000007129"/>
    </source>
</evidence>
<dbReference type="PANTHER" id="PTHR22999:SF23">
    <property type="entry name" value="SORTING NEXIN-16"/>
    <property type="match status" value="1"/>
</dbReference>
<organism evidence="5 6">
    <name type="scientific">Macrophomina phaseolina (strain MS6)</name>
    <name type="common">Charcoal rot fungus</name>
    <dbReference type="NCBI Taxonomy" id="1126212"/>
    <lineage>
        <taxon>Eukaryota</taxon>
        <taxon>Fungi</taxon>
        <taxon>Dikarya</taxon>
        <taxon>Ascomycota</taxon>
        <taxon>Pezizomycotina</taxon>
        <taxon>Dothideomycetes</taxon>
        <taxon>Dothideomycetes incertae sedis</taxon>
        <taxon>Botryosphaeriales</taxon>
        <taxon>Botryosphaeriaceae</taxon>
        <taxon>Macrophomina</taxon>
    </lineage>
</organism>
<comment type="subcellular location">
    <subcellularLocation>
        <location evidence="1">Cytoplasm</location>
    </subcellularLocation>
</comment>
<dbReference type="PANTHER" id="PTHR22999">
    <property type="entry name" value="PX SERINE/THREONINE KINASE PXK"/>
    <property type="match status" value="1"/>
</dbReference>
<dbReference type="Pfam" id="PF02194">
    <property type="entry name" value="PXA"/>
    <property type="match status" value="1"/>
</dbReference>
<dbReference type="Proteomes" id="UP000007129">
    <property type="component" value="Unassembled WGS sequence"/>
</dbReference>
<dbReference type="EMBL" id="AHHD01000257">
    <property type="protein sequence ID" value="EKG17023.1"/>
    <property type="molecule type" value="Genomic_DNA"/>
</dbReference>
<accession>K2RQM9</accession>
<evidence type="ECO:0000313" key="5">
    <source>
        <dbReference type="EMBL" id="EKG17023.1"/>
    </source>
</evidence>
<name>K2RQM9_MACPH</name>
<proteinExistence type="predicted"/>
<feature type="compositionally biased region" description="Polar residues" evidence="3">
    <location>
        <begin position="1"/>
        <end position="14"/>
    </location>
</feature>
<feature type="compositionally biased region" description="Low complexity" evidence="3">
    <location>
        <begin position="41"/>
        <end position="51"/>
    </location>
</feature>
<reference evidence="5 6" key="1">
    <citation type="journal article" date="2012" name="BMC Genomics">
        <title>Tools to kill: Genome of one of the most destructive plant pathogenic fungi Macrophomina phaseolina.</title>
        <authorList>
            <person name="Islam M.S."/>
            <person name="Haque M.S."/>
            <person name="Islam M.M."/>
            <person name="Emdad E.M."/>
            <person name="Halim A."/>
            <person name="Hossen Q.M.M."/>
            <person name="Hossain M.Z."/>
            <person name="Ahmed B."/>
            <person name="Rahim S."/>
            <person name="Rahman M.S."/>
            <person name="Alam M.M."/>
            <person name="Hou S."/>
            <person name="Wan X."/>
            <person name="Saito J.A."/>
            <person name="Alam M."/>
        </authorList>
    </citation>
    <scope>NUCLEOTIDE SEQUENCE [LARGE SCALE GENOMIC DNA]</scope>
    <source>
        <strain evidence="5 6">MS6</strain>
    </source>
</reference>
<sequence>MPQLPPRTSNSPQLPLSKPSRLTAGPDLQSASLPARDPVRPDAAAAAARPSNDAVSDKATAAFVRRTLCAHKLSNNILATGETGKPSQKPLDELLPPLTSSNEVDLQLYGIIAVVIKEFVYAWYAKITPDHVFVDEVIQIIAHCTRALEQRLRKVDLEALILDEIPRLALQHIEGE</sequence>
<dbReference type="AlphaFoldDB" id="K2RQM9"/>
<dbReference type="OrthoDB" id="5582218at2759"/>
<evidence type="ECO:0000256" key="1">
    <source>
        <dbReference type="ARBA" id="ARBA00004496"/>
    </source>
</evidence>
<gene>
    <name evidence="5" type="ORF">MPH_05712</name>
</gene>